<reference evidence="4" key="1">
    <citation type="submission" date="2018-12" db="EMBL/GenBank/DDBJ databases">
        <authorList>
            <person name="Sun L."/>
            <person name="Chen Z."/>
        </authorList>
    </citation>
    <scope>NUCLEOTIDE SEQUENCE [LARGE SCALE GENOMIC DNA]</scope>
    <source>
        <strain evidence="4">3-2-2</strain>
    </source>
</reference>
<dbReference type="InterPro" id="IPR050423">
    <property type="entry name" value="UPF0337_stress_rsp"/>
</dbReference>
<dbReference type="RefSeq" id="WP_126050346.1">
    <property type="nucleotide sequence ID" value="NZ_QYTV02000004.1"/>
</dbReference>
<dbReference type="PANTHER" id="PTHR34977">
    <property type="entry name" value="UPF0337 PROTEIN YJBJ"/>
    <property type="match status" value="1"/>
</dbReference>
<dbReference type="InterPro" id="IPR008462">
    <property type="entry name" value="CsbD"/>
</dbReference>
<feature type="domain" description="CsbD-like" evidence="3">
    <location>
        <begin position="10"/>
        <end position="61"/>
    </location>
</feature>
<dbReference type="Proteomes" id="UP000287156">
    <property type="component" value="Unassembled WGS sequence"/>
</dbReference>
<dbReference type="InterPro" id="IPR036629">
    <property type="entry name" value="YjbJ_sf"/>
</dbReference>
<evidence type="ECO:0000313" key="4">
    <source>
        <dbReference type="EMBL" id="RST74059.1"/>
    </source>
</evidence>
<proteinExistence type="inferred from homology"/>
<evidence type="ECO:0000256" key="1">
    <source>
        <dbReference type="ARBA" id="ARBA00009129"/>
    </source>
</evidence>
<comment type="caution">
    <text evidence="4">The sequence shown here is derived from an EMBL/GenBank/DDBJ whole genome shotgun (WGS) entry which is preliminary data.</text>
</comment>
<gene>
    <name evidence="4" type="ORF">D4T97_010250</name>
</gene>
<comment type="similarity">
    <text evidence="1">Belongs to the UPF0337 (CsbD) family.</text>
</comment>
<organism evidence="4 5">
    <name type="scientific">Siminovitchia acidinfaciens</name>
    <dbReference type="NCBI Taxonomy" id="2321395"/>
    <lineage>
        <taxon>Bacteria</taxon>
        <taxon>Bacillati</taxon>
        <taxon>Bacillota</taxon>
        <taxon>Bacilli</taxon>
        <taxon>Bacillales</taxon>
        <taxon>Bacillaceae</taxon>
        <taxon>Siminovitchia</taxon>
    </lineage>
</organism>
<dbReference type="SUPFAM" id="SSF69047">
    <property type="entry name" value="Hypothetical protein YjbJ"/>
    <property type="match status" value="1"/>
</dbReference>
<keyword evidence="5" id="KW-1185">Reference proteome</keyword>
<evidence type="ECO:0000256" key="2">
    <source>
        <dbReference type="SAM" id="MobiDB-lite"/>
    </source>
</evidence>
<dbReference type="Pfam" id="PF05532">
    <property type="entry name" value="CsbD"/>
    <property type="match status" value="1"/>
</dbReference>
<sequence length="63" mass="7229">MRDSDGTKKKLEGTWDKVKGEAKDAFGDAVDDERMQAEGKWDKVKGETKKKYGEAKEKFSDWD</sequence>
<dbReference type="AlphaFoldDB" id="A0A429XZ36"/>
<name>A0A429XZ36_9BACI</name>
<feature type="region of interest" description="Disordered" evidence="2">
    <location>
        <begin position="43"/>
        <end position="63"/>
    </location>
</feature>
<dbReference type="Gene3D" id="1.10.1470.10">
    <property type="entry name" value="YjbJ"/>
    <property type="match status" value="1"/>
</dbReference>
<accession>A0A429XZ36</accession>
<evidence type="ECO:0000313" key="5">
    <source>
        <dbReference type="Proteomes" id="UP000287156"/>
    </source>
</evidence>
<dbReference type="PANTHER" id="PTHR34977:SF1">
    <property type="entry name" value="UPF0337 PROTEIN YJBJ"/>
    <property type="match status" value="1"/>
</dbReference>
<dbReference type="EMBL" id="QYTV02000004">
    <property type="protein sequence ID" value="RST74059.1"/>
    <property type="molecule type" value="Genomic_DNA"/>
</dbReference>
<dbReference type="OrthoDB" id="2942654at2"/>
<protein>
    <submittedName>
        <fullName evidence="4">CsbD family protein</fullName>
    </submittedName>
</protein>
<evidence type="ECO:0000259" key="3">
    <source>
        <dbReference type="Pfam" id="PF05532"/>
    </source>
</evidence>